<sequence length="100" mass="10361">MIFAGESACDGEIRSIFTPGVFASYARAKEFRSGVRAGPAKYSIIRTVTGFALVGLHDQSLATVAAELVAAEIPPKASANDATTAAALRVELSFDTTGPL</sequence>
<accession>A0A6J6V8K0</accession>
<protein>
    <submittedName>
        <fullName evidence="1">Unannotated protein</fullName>
    </submittedName>
</protein>
<gene>
    <name evidence="1" type="ORF">UFOPK2922_00127</name>
</gene>
<dbReference type="EMBL" id="CAEZZS010000003">
    <property type="protein sequence ID" value="CAB4767519.1"/>
    <property type="molecule type" value="Genomic_DNA"/>
</dbReference>
<dbReference type="AlphaFoldDB" id="A0A6J6V8K0"/>
<organism evidence="1">
    <name type="scientific">freshwater metagenome</name>
    <dbReference type="NCBI Taxonomy" id="449393"/>
    <lineage>
        <taxon>unclassified sequences</taxon>
        <taxon>metagenomes</taxon>
        <taxon>ecological metagenomes</taxon>
    </lineage>
</organism>
<name>A0A6J6V8K0_9ZZZZ</name>
<evidence type="ECO:0000313" key="1">
    <source>
        <dbReference type="EMBL" id="CAB4767519.1"/>
    </source>
</evidence>
<reference evidence="1" key="1">
    <citation type="submission" date="2020-05" db="EMBL/GenBank/DDBJ databases">
        <authorList>
            <person name="Chiriac C."/>
            <person name="Salcher M."/>
            <person name="Ghai R."/>
            <person name="Kavagutti S V."/>
        </authorList>
    </citation>
    <scope>NUCLEOTIDE SEQUENCE</scope>
</reference>
<proteinExistence type="predicted"/>